<proteinExistence type="inferred from homology"/>
<feature type="transmembrane region" description="Helical" evidence="16">
    <location>
        <begin position="119"/>
        <end position="139"/>
    </location>
</feature>
<evidence type="ECO:0000256" key="10">
    <source>
        <dbReference type="ARBA" id="ARBA00022989"/>
    </source>
</evidence>
<comment type="similarity">
    <text evidence="3">Belongs to the ALG10 glucosyltransferase family.</text>
</comment>
<evidence type="ECO:0000256" key="16">
    <source>
        <dbReference type="SAM" id="Phobius"/>
    </source>
</evidence>
<feature type="transmembrane region" description="Helical" evidence="16">
    <location>
        <begin position="35"/>
        <end position="55"/>
    </location>
</feature>
<keyword evidence="8 16" id="KW-0812">Transmembrane</keyword>
<evidence type="ECO:0000256" key="1">
    <source>
        <dbReference type="ARBA" id="ARBA00004477"/>
    </source>
</evidence>
<evidence type="ECO:0000256" key="6">
    <source>
        <dbReference type="ARBA" id="ARBA00022676"/>
    </source>
</evidence>
<organism evidence="17 18">
    <name type="scientific">Coniosporium apollinis</name>
    <dbReference type="NCBI Taxonomy" id="61459"/>
    <lineage>
        <taxon>Eukaryota</taxon>
        <taxon>Fungi</taxon>
        <taxon>Dikarya</taxon>
        <taxon>Ascomycota</taxon>
        <taxon>Pezizomycotina</taxon>
        <taxon>Dothideomycetes</taxon>
        <taxon>Dothideomycetes incertae sedis</taxon>
        <taxon>Coniosporium</taxon>
    </lineage>
</organism>
<accession>A0ABQ9NQ24</accession>
<dbReference type="GO" id="GO:0106073">
    <property type="term" value="F:dolichyl pyrophosphate Glc2Man9GlcNAc2 alpha-1,2-glucosyltransferase activity"/>
    <property type="evidence" value="ECO:0007669"/>
    <property type="project" value="UniProtKB-EC"/>
</dbReference>
<keyword evidence="9" id="KW-0256">Endoplasmic reticulum</keyword>
<evidence type="ECO:0000256" key="2">
    <source>
        <dbReference type="ARBA" id="ARBA00004922"/>
    </source>
</evidence>
<evidence type="ECO:0000313" key="18">
    <source>
        <dbReference type="Proteomes" id="UP001172684"/>
    </source>
</evidence>
<evidence type="ECO:0000256" key="4">
    <source>
        <dbReference type="ARBA" id="ARBA00011967"/>
    </source>
</evidence>
<protein>
    <recommendedName>
        <fullName evidence="5">Dol-P-Glc:Glc(2)Man(9)GlcNAc(2)-PP-Dol alpha-1,2-glucosyltransferase</fullName>
        <ecNumber evidence="4">2.4.1.256</ecNumber>
    </recommendedName>
    <alternativeName>
        <fullName evidence="12">Asparagine-linked glycosylation protein 10</fullName>
    </alternativeName>
</protein>
<name>A0ABQ9NQ24_9PEZI</name>
<comment type="catalytic activity">
    <reaction evidence="14">
        <text>an alpha-D-Glc-(1-&gt;3)-alpha-D-Glc-(1-&gt;3)-alpha-D-Man-(1-&gt;2)-alpha-D-Man-(1-&gt;2)-alpha-D-Man-(1-&gt;3)-[alpha-D-Man-(1-&gt;2)-alpha-D-Man-(1-&gt;3)-[alpha-D-Man-(1-&gt;2)-alpha-D-Man-(1-&gt;6)]-alpha-D-Man-(1-&gt;6)]-beta-D-Man-(1-&gt;4)-beta-D-GlcNAc-(1-&gt;4)-alpha-D-GlcNAc-diphospho-di-trans,poly-cis-dolichol + a di-trans,poly-cis-dolichyl beta-D-glucosyl phosphate = a alpha-D-Glc-(1-&gt;2)-alpha-D-Glc-(1-&gt;3)-alpha-D-Glc-(1-&gt;3)-alpha-D-Man-(1-&gt;2)-alpha-D-Man-(1-&gt;2)-alpha-D-Man-(1-&gt;3)-[alpha-D-Man-(1-&gt;2)-alpha-D-Man-(1-&gt;3)-[alpha-D-Man-(1-&gt;2)-alpha-D-Man-(1-&gt;6)]-alpha-D-Man-(1-&gt;6)]-beta-D-Man-(1-&gt;4)-beta-D-GlcNAc-(1-&gt;4)-alpha-D-GlcNAc-diphospho-di-trans,poly-cis-dolichol + a di-trans,poly-cis-dolichyl phosphate + H(+)</text>
        <dbReference type="Rhea" id="RHEA:29543"/>
        <dbReference type="Rhea" id="RHEA-COMP:19498"/>
        <dbReference type="Rhea" id="RHEA-COMP:19502"/>
        <dbReference type="Rhea" id="RHEA-COMP:19512"/>
        <dbReference type="Rhea" id="RHEA-COMP:19522"/>
        <dbReference type="ChEBI" id="CHEBI:15378"/>
        <dbReference type="ChEBI" id="CHEBI:57525"/>
        <dbReference type="ChEBI" id="CHEBI:57683"/>
        <dbReference type="ChEBI" id="CHEBI:132522"/>
        <dbReference type="ChEBI" id="CHEBI:132523"/>
        <dbReference type="EC" id="2.4.1.256"/>
    </reaction>
    <physiologicalReaction direction="left-to-right" evidence="14">
        <dbReference type="Rhea" id="RHEA:29544"/>
    </physiologicalReaction>
</comment>
<dbReference type="EMBL" id="JAPDRL010000040">
    <property type="protein sequence ID" value="KAJ9663951.1"/>
    <property type="molecule type" value="Genomic_DNA"/>
</dbReference>
<gene>
    <name evidence="17" type="primary">ALG10</name>
    <name evidence="17" type="ORF">H2201_005433</name>
</gene>
<feature type="transmembrane region" description="Helical" evidence="16">
    <location>
        <begin position="313"/>
        <end position="332"/>
    </location>
</feature>
<keyword evidence="11 16" id="KW-0472">Membrane</keyword>
<evidence type="ECO:0000256" key="3">
    <source>
        <dbReference type="ARBA" id="ARBA00010600"/>
    </source>
</evidence>
<reference evidence="17" key="1">
    <citation type="submission" date="2022-10" db="EMBL/GenBank/DDBJ databases">
        <title>Culturing micro-colonial fungi from biological soil crusts in the Mojave desert and describing Neophaeococcomyces mojavensis, and introducing the new genera and species Taxawa tesnikishii.</title>
        <authorList>
            <person name="Kurbessoian T."/>
            <person name="Stajich J.E."/>
        </authorList>
    </citation>
    <scope>NUCLEOTIDE SEQUENCE</scope>
    <source>
        <strain evidence="17">TK_1</strain>
    </source>
</reference>
<keyword evidence="18" id="KW-1185">Reference proteome</keyword>
<comment type="pathway">
    <text evidence="2">Protein modification; protein glycosylation.</text>
</comment>
<evidence type="ECO:0000256" key="8">
    <source>
        <dbReference type="ARBA" id="ARBA00022692"/>
    </source>
</evidence>
<keyword evidence="10 16" id="KW-1133">Transmembrane helix</keyword>
<comment type="subcellular location">
    <subcellularLocation>
        <location evidence="1">Endoplasmic reticulum membrane</location>
        <topology evidence="1">Multi-pass membrane protein</topology>
    </subcellularLocation>
</comment>
<evidence type="ECO:0000256" key="11">
    <source>
        <dbReference type="ARBA" id="ARBA00023136"/>
    </source>
</evidence>
<dbReference type="EC" id="2.4.1.256" evidence="4"/>
<feature type="region of interest" description="Disordered" evidence="15">
    <location>
        <begin position="268"/>
        <end position="292"/>
    </location>
</feature>
<feature type="compositionally biased region" description="Basic and acidic residues" evidence="15">
    <location>
        <begin position="283"/>
        <end position="292"/>
    </location>
</feature>
<dbReference type="PANTHER" id="PTHR12989">
    <property type="entry name" value="ALPHA-1,2-GLUCOSYLTRANSFERASE ALG10"/>
    <property type="match status" value="1"/>
</dbReference>
<evidence type="ECO:0000256" key="7">
    <source>
        <dbReference type="ARBA" id="ARBA00022679"/>
    </source>
</evidence>
<evidence type="ECO:0000256" key="15">
    <source>
        <dbReference type="SAM" id="MobiDB-lite"/>
    </source>
</evidence>
<feature type="transmembrane region" description="Helical" evidence="16">
    <location>
        <begin position="75"/>
        <end position="98"/>
    </location>
</feature>
<evidence type="ECO:0000256" key="5">
    <source>
        <dbReference type="ARBA" id="ARBA00018512"/>
    </source>
</evidence>
<evidence type="ECO:0000256" key="12">
    <source>
        <dbReference type="ARBA" id="ARBA00032069"/>
    </source>
</evidence>
<dbReference type="Pfam" id="PF04922">
    <property type="entry name" value="DIE2_ALG10"/>
    <property type="match status" value="1"/>
</dbReference>
<sequence>MRTAEDADRYLDYIKVVITIGIAAVKNIRKLITAVFPYVLLLVLFAGFVAWNGGVVLGDKSNHVATIHLPQMLYLWPYITFFSFPLLLPHIVAPFVALTQPREADSKSRPLLSLTPAVFLPRTWIFLTLAALAMATVHFNTIVHPFTLADNRHYVFYVFRILLRHPAIKYLATPIYVLCGWACIRALGAPPDLTVLVADAQTGNKPRPPAQQPREARTKAPSCDVSFVIVWLATCTLSLVTAPLVEPRYFILPWLIWRLHVPIAGGRSDATPPAEPRPASETQAKDRAPVRPREQPVWSVAVRLLHTLQANAVWLELAWFLVINVVTGYVFLYKGFEWPQEPGQVQRFMW</sequence>
<keyword evidence="6 17" id="KW-0328">Glycosyltransferase</keyword>
<keyword evidence="7 17" id="KW-0808">Transferase</keyword>
<evidence type="ECO:0000256" key="9">
    <source>
        <dbReference type="ARBA" id="ARBA00022824"/>
    </source>
</evidence>
<evidence type="ECO:0000256" key="13">
    <source>
        <dbReference type="ARBA" id="ARBA00044727"/>
    </source>
</evidence>
<evidence type="ECO:0000256" key="14">
    <source>
        <dbReference type="ARBA" id="ARBA00048064"/>
    </source>
</evidence>
<comment type="caution">
    <text evidence="17">The sequence shown here is derived from an EMBL/GenBank/DDBJ whole genome shotgun (WGS) entry which is preliminary data.</text>
</comment>
<dbReference type="InterPro" id="IPR016900">
    <property type="entry name" value="Alg10"/>
</dbReference>
<dbReference type="PANTHER" id="PTHR12989:SF10">
    <property type="entry name" value="DOL-P-GLC:GLC(2)MAN(9)GLCNAC(2)-PP-DOL ALPHA-1,2-GLUCOSYLTRANSFERASE-RELATED"/>
    <property type="match status" value="1"/>
</dbReference>
<dbReference type="Proteomes" id="UP001172684">
    <property type="component" value="Unassembled WGS sequence"/>
</dbReference>
<comment type="function">
    <text evidence="13">Dol-P-Glc:Glc(2)Man(9)GlcNAc(2)-PP-Dol alpha-1,2-glucosyltransferase that operates in the biosynthetic pathway of dolichol-linked oligosaccharides, the glycan precursors employed in protein asparagine (N)-glycosylation. The assembly of dolichol-linked oligosaccharides begins on the cytosolic side of the endoplasmic reticulum membrane and finishes in its lumen. The sequential addition of sugars to dolichol pyrophosphate produces dolichol-linked oligosaccharides containing fourteen sugars, including two GlcNAcs, nine mannoses and three glucoses. Once assembled, the oligosaccharide is transferred from the lipid to nascent proteins by oligosaccharyltransferases. In the lumen of the endoplasmic reticulum, adds the third and last glucose residue from dolichyl phosphate glucose (Dol-P-Glc) onto the lipid-linked oligosaccharide intermediate Glc(2)Man(9)GlcNAc(2)-PP-Dol to produce Glc(3)Man(9)GlcNAc(2)-PP-Dol.</text>
</comment>
<evidence type="ECO:0000313" key="17">
    <source>
        <dbReference type="EMBL" id="KAJ9663951.1"/>
    </source>
</evidence>